<organism evidence="1 2">
    <name type="scientific">Hyalomma asiaticum</name>
    <name type="common">Tick</name>
    <dbReference type="NCBI Taxonomy" id="266040"/>
    <lineage>
        <taxon>Eukaryota</taxon>
        <taxon>Metazoa</taxon>
        <taxon>Ecdysozoa</taxon>
        <taxon>Arthropoda</taxon>
        <taxon>Chelicerata</taxon>
        <taxon>Arachnida</taxon>
        <taxon>Acari</taxon>
        <taxon>Parasitiformes</taxon>
        <taxon>Ixodida</taxon>
        <taxon>Ixodoidea</taxon>
        <taxon>Ixodidae</taxon>
        <taxon>Hyalomminae</taxon>
        <taxon>Hyalomma</taxon>
    </lineage>
</organism>
<reference evidence="1" key="1">
    <citation type="submission" date="2020-05" db="EMBL/GenBank/DDBJ databases">
        <title>Large-scale comparative analyses of tick genomes elucidate their genetic diversity and vector capacities.</title>
        <authorList>
            <person name="Jia N."/>
            <person name="Wang J."/>
            <person name="Shi W."/>
            <person name="Du L."/>
            <person name="Sun Y."/>
            <person name="Zhan W."/>
            <person name="Jiang J."/>
            <person name="Wang Q."/>
            <person name="Zhang B."/>
            <person name="Ji P."/>
            <person name="Sakyi L.B."/>
            <person name="Cui X."/>
            <person name="Yuan T."/>
            <person name="Jiang B."/>
            <person name="Yang W."/>
            <person name="Lam T.T.-Y."/>
            <person name="Chang Q."/>
            <person name="Ding S."/>
            <person name="Wang X."/>
            <person name="Zhu J."/>
            <person name="Ruan X."/>
            <person name="Zhao L."/>
            <person name="Wei J."/>
            <person name="Que T."/>
            <person name="Du C."/>
            <person name="Cheng J."/>
            <person name="Dai P."/>
            <person name="Han X."/>
            <person name="Huang E."/>
            <person name="Gao Y."/>
            <person name="Liu J."/>
            <person name="Shao H."/>
            <person name="Ye R."/>
            <person name="Li L."/>
            <person name="Wei W."/>
            <person name="Wang X."/>
            <person name="Wang C."/>
            <person name="Yang T."/>
            <person name="Huo Q."/>
            <person name="Li W."/>
            <person name="Guo W."/>
            <person name="Chen H."/>
            <person name="Zhou L."/>
            <person name="Ni X."/>
            <person name="Tian J."/>
            <person name="Zhou Y."/>
            <person name="Sheng Y."/>
            <person name="Liu T."/>
            <person name="Pan Y."/>
            <person name="Xia L."/>
            <person name="Li J."/>
            <person name="Zhao F."/>
            <person name="Cao W."/>
        </authorList>
    </citation>
    <scope>NUCLEOTIDE SEQUENCE</scope>
    <source>
        <strain evidence="1">Hyas-2018</strain>
    </source>
</reference>
<sequence length="152" mass="17188">MWGATSCNRLDVLHCINGNLTAEEYKDIMDFVLIPYAHEGPFPDGLYLFQHDFSLVHTAKRVKQLLFQCGVQLLKWLSKGADLNIIEHLWARLKKRLRKISLNSASPDALRNAVATEWKCLKEDKAFVGALYLSMPSCIEAVTAIEGGMTRH</sequence>
<dbReference type="Proteomes" id="UP000821845">
    <property type="component" value="Chromosome 11"/>
</dbReference>
<name>A0ACB7T6V0_HYAAI</name>
<gene>
    <name evidence="1" type="ORF">HPB50_023685</name>
</gene>
<evidence type="ECO:0000313" key="1">
    <source>
        <dbReference type="EMBL" id="KAH6941879.1"/>
    </source>
</evidence>
<dbReference type="EMBL" id="CM023491">
    <property type="protein sequence ID" value="KAH6941879.1"/>
    <property type="molecule type" value="Genomic_DNA"/>
</dbReference>
<comment type="caution">
    <text evidence="1">The sequence shown here is derived from an EMBL/GenBank/DDBJ whole genome shotgun (WGS) entry which is preliminary data.</text>
</comment>
<protein>
    <submittedName>
        <fullName evidence="1">Uncharacterized protein</fullName>
    </submittedName>
</protein>
<accession>A0ACB7T6V0</accession>
<proteinExistence type="predicted"/>
<keyword evidence="2" id="KW-1185">Reference proteome</keyword>
<evidence type="ECO:0000313" key="2">
    <source>
        <dbReference type="Proteomes" id="UP000821845"/>
    </source>
</evidence>